<evidence type="ECO:0000313" key="1">
    <source>
        <dbReference type="EMBL" id="KAH7918252.1"/>
    </source>
</evidence>
<gene>
    <name evidence="1" type="ORF">BV22DRAFT_1024900</name>
</gene>
<evidence type="ECO:0000313" key="2">
    <source>
        <dbReference type="Proteomes" id="UP000790709"/>
    </source>
</evidence>
<accession>A0ACB8AY77</accession>
<keyword evidence="2" id="KW-1185">Reference proteome</keyword>
<dbReference type="Proteomes" id="UP000790709">
    <property type="component" value="Unassembled WGS sequence"/>
</dbReference>
<sequence length="122" mass="14464">LASLRYRINEWRMEWGLESEWSKTFYECLQRARDHSPRATDKFFVDCEEHAREGRRILSALRQIVHSPSQGGRAQVEDHFIQVYDILLAVVSEVRFFEVKLDEYAPSVPYSKISEVRYHSTL</sequence>
<proteinExistence type="predicted"/>
<comment type="caution">
    <text evidence="1">The sequence shown here is derived from an EMBL/GenBank/DDBJ whole genome shotgun (WGS) entry which is preliminary data.</text>
</comment>
<protein>
    <submittedName>
        <fullName evidence="1">Uncharacterized protein</fullName>
    </submittedName>
</protein>
<organism evidence="1 2">
    <name type="scientific">Leucogyrophana mollusca</name>
    <dbReference type="NCBI Taxonomy" id="85980"/>
    <lineage>
        <taxon>Eukaryota</taxon>
        <taxon>Fungi</taxon>
        <taxon>Dikarya</taxon>
        <taxon>Basidiomycota</taxon>
        <taxon>Agaricomycotina</taxon>
        <taxon>Agaricomycetes</taxon>
        <taxon>Agaricomycetidae</taxon>
        <taxon>Boletales</taxon>
        <taxon>Boletales incertae sedis</taxon>
        <taxon>Leucogyrophana</taxon>
    </lineage>
</organism>
<dbReference type="EMBL" id="MU266821">
    <property type="protein sequence ID" value="KAH7918252.1"/>
    <property type="molecule type" value="Genomic_DNA"/>
</dbReference>
<reference evidence="1" key="1">
    <citation type="journal article" date="2021" name="New Phytol.">
        <title>Evolutionary innovations through gain and loss of genes in the ectomycorrhizal Boletales.</title>
        <authorList>
            <person name="Wu G."/>
            <person name="Miyauchi S."/>
            <person name="Morin E."/>
            <person name="Kuo A."/>
            <person name="Drula E."/>
            <person name="Varga T."/>
            <person name="Kohler A."/>
            <person name="Feng B."/>
            <person name="Cao Y."/>
            <person name="Lipzen A."/>
            <person name="Daum C."/>
            <person name="Hundley H."/>
            <person name="Pangilinan J."/>
            <person name="Johnson J."/>
            <person name="Barry K."/>
            <person name="LaButti K."/>
            <person name="Ng V."/>
            <person name="Ahrendt S."/>
            <person name="Min B."/>
            <person name="Choi I.G."/>
            <person name="Park H."/>
            <person name="Plett J.M."/>
            <person name="Magnuson J."/>
            <person name="Spatafora J.W."/>
            <person name="Nagy L.G."/>
            <person name="Henrissat B."/>
            <person name="Grigoriev I.V."/>
            <person name="Yang Z.L."/>
            <person name="Xu J."/>
            <person name="Martin F.M."/>
        </authorList>
    </citation>
    <scope>NUCLEOTIDE SEQUENCE</scope>
    <source>
        <strain evidence="1">KUC20120723A-06</strain>
    </source>
</reference>
<name>A0ACB8AY77_9AGAM</name>
<feature type="non-terminal residue" evidence="1">
    <location>
        <position position="1"/>
    </location>
</feature>